<feature type="region of interest" description="Disordered" evidence="1">
    <location>
        <begin position="324"/>
        <end position="348"/>
    </location>
</feature>
<keyword evidence="2" id="KW-0812">Transmembrane</keyword>
<evidence type="ECO:0000256" key="1">
    <source>
        <dbReference type="SAM" id="MobiDB-lite"/>
    </source>
</evidence>
<feature type="region of interest" description="Disordered" evidence="1">
    <location>
        <begin position="141"/>
        <end position="160"/>
    </location>
</feature>
<feature type="region of interest" description="Disordered" evidence="1">
    <location>
        <begin position="43"/>
        <end position="64"/>
    </location>
</feature>
<feature type="compositionally biased region" description="Basic and acidic residues" evidence="1">
    <location>
        <begin position="51"/>
        <end position="64"/>
    </location>
</feature>
<feature type="transmembrane region" description="Helical" evidence="2">
    <location>
        <begin position="6"/>
        <end position="24"/>
    </location>
</feature>
<accession>A0AAW9QTM0</accession>
<feature type="non-terminal residue" evidence="3">
    <location>
        <position position="348"/>
    </location>
</feature>
<dbReference type="Proteomes" id="UP001328733">
    <property type="component" value="Unassembled WGS sequence"/>
</dbReference>
<evidence type="ECO:0000313" key="4">
    <source>
        <dbReference type="Proteomes" id="UP001328733"/>
    </source>
</evidence>
<reference evidence="3 4" key="1">
    <citation type="submission" date="2024-01" db="EMBL/GenBank/DDBJ databases">
        <title>Genomic insights into the taxonomy and metabolism of the cyanobacterium Pannus brasiliensis CCIBt3594.</title>
        <authorList>
            <person name="Machado M."/>
            <person name="Botero N.B."/>
            <person name="Andreote A.P.D."/>
            <person name="Feitosa A.M.T."/>
            <person name="Popin R."/>
            <person name="Sivonen K."/>
            <person name="Fiore M.F."/>
        </authorList>
    </citation>
    <scope>NUCLEOTIDE SEQUENCE [LARGE SCALE GENOMIC DNA]</scope>
    <source>
        <strain evidence="3 4">CCIBt3594</strain>
    </source>
</reference>
<evidence type="ECO:0000313" key="3">
    <source>
        <dbReference type="EMBL" id="MEG3436239.1"/>
    </source>
</evidence>
<sequence length="348" mass="39135">MNIGDILIGFVGGGAIGGGVLYALKQGKITELTKQFDKARSALDETESELQDTKGRLEQSRRESEARIRGIEGTYREEVAKLQRELDETRFNLQEMTDSAPSEDLEASYEARIEELRREYERQLEEAHQAQQFQPLETAGGYPPEVETFQQDYSSPEGEWQDTASAFVDEDESPFLEEEGRAPQFAEPWDDLPDTPRDEFGEIPVDTSRWEEFSPPVPELSDEEESLPELDFLESLHPETPDASIENFQPETEAFATFGRFEETSDETEAFGNFSEYEESAADMSGFGEMTVIQPPAAEFSPETSAYEGFGGFEETSDETEAFGTFDGFQDSETLEPQAEFSPETSAY</sequence>
<keyword evidence="4" id="KW-1185">Reference proteome</keyword>
<proteinExistence type="predicted"/>
<organism evidence="3 4">
    <name type="scientific">Pannus brasiliensis CCIBt3594</name>
    <dbReference type="NCBI Taxonomy" id="1427578"/>
    <lineage>
        <taxon>Bacteria</taxon>
        <taxon>Bacillati</taxon>
        <taxon>Cyanobacteriota</taxon>
        <taxon>Cyanophyceae</taxon>
        <taxon>Oscillatoriophycideae</taxon>
        <taxon>Chroococcales</taxon>
        <taxon>Microcystaceae</taxon>
        <taxon>Pannus</taxon>
    </lineage>
</organism>
<keyword evidence="2" id="KW-1133">Transmembrane helix</keyword>
<gene>
    <name evidence="3" type="ORF">V0288_03835</name>
</gene>
<protein>
    <submittedName>
        <fullName evidence="3">Uncharacterized protein</fullName>
    </submittedName>
</protein>
<dbReference type="AlphaFoldDB" id="A0AAW9QTM0"/>
<keyword evidence="2" id="KW-0472">Membrane</keyword>
<dbReference type="EMBL" id="JBAFSM010000005">
    <property type="protein sequence ID" value="MEG3436239.1"/>
    <property type="molecule type" value="Genomic_DNA"/>
</dbReference>
<comment type="caution">
    <text evidence="3">The sequence shown here is derived from an EMBL/GenBank/DDBJ whole genome shotgun (WGS) entry which is preliminary data.</text>
</comment>
<name>A0AAW9QTM0_9CHRO</name>
<evidence type="ECO:0000256" key="2">
    <source>
        <dbReference type="SAM" id="Phobius"/>
    </source>
</evidence>
<feature type="region of interest" description="Disordered" evidence="1">
    <location>
        <begin position="172"/>
        <end position="226"/>
    </location>
</feature>